<dbReference type="SMART" id="SM00271">
    <property type="entry name" value="DnaJ"/>
    <property type="match status" value="1"/>
</dbReference>
<dbReference type="Pfam" id="PF00226">
    <property type="entry name" value="DnaJ"/>
    <property type="match status" value="1"/>
</dbReference>
<dbReference type="InterPro" id="IPR001623">
    <property type="entry name" value="DnaJ_domain"/>
</dbReference>
<sequence>MRKQIRLKNIRNVYGRCLWYRLRLLKPQQNIIPTVKKIILLAGWALFLFLAYKVSKTDREYQEYNPYEVLHLDPGASISEIKKQYRALSLKYHPDKGGDEVMFMRIAKAYAAGDLTTSFGIALPAWIVDQKNSILVLLVYGLAFMVILPVVVGSWWYRSIRYSGDQILIRTTQIYTYFVYKTRNMDMKRLIMVLAGASEFDPQYNKDATSRPADNIQIPQLIREIGGINLKKNEPPLTCPYSLKARVLLLTHLARMKVPDTLEEDQQFILKKSPALLQEMINVICQLIIMARSREEREFRAPSLGSLENCMKLSQMTVQGLQQFKSPLLQLPHIEEDNLRRVSNHKKYKIKSIQDLVSLKGSDRRNLLHFLEDKKYDEVMAVLGSFPYVTMDIKPQVLDDEDSNNITVGSLVTVLVTLTRQTMAEVFEKEQSICSAEEQPAEDGQGDSNKVKSKGWQQKNKGTKKASKSKKKKPLKKKPVPPSLQPPKQQKQKQANGVEVVVKEEEEEISDKGSESEEEETNRDSQSEKDDGSDRESDREQDEKQNKDDEAEWQELQQSIQRKERALLETKSKITHPVYSLFFPEEKQEWWWLYIADRKEQMLICMPYHVCTLKDKEELEVHEAKPVPENHPQWDTAIEGDEDQEDSEGFEDSFEEEEEEEEDDD</sequence>
<feature type="compositionally biased region" description="Basic residues" evidence="9">
    <location>
        <begin position="461"/>
        <end position="479"/>
    </location>
</feature>
<feature type="compositionally biased region" description="Acidic residues" evidence="9">
    <location>
        <begin position="638"/>
        <end position="665"/>
    </location>
</feature>
<comment type="subcellular location">
    <subcellularLocation>
        <location evidence="1">Endoplasmic reticulum membrane</location>
        <topology evidence="1">Multi-pass membrane protein</topology>
    </subcellularLocation>
</comment>
<dbReference type="SUPFAM" id="SSF158702">
    <property type="entry name" value="Sec63 N-terminal domain-like"/>
    <property type="match status" value="1"/>
</dbReference>
<evidence type="ECO:0000256" key="4">
    <source>
        <dbReference type="ARBA" id="ARBA00022824"/>
    </source>
</evidence>
<dbReference type="SMART" id="SM00973">
    <property type="entry name" value="Sec63"/>
    <property type="match status" value="1"/>
</dbReference>
<dbReference type="GO" id="GO:0008320">
    <property type="term" value="F:protein transmembrane transporter activity"/>
    <property type="evidence" value="ECO:0007669"/>
    <property type="project" value="TreeGrafter"/>
</dbReference>
<proteinExistence type="predicted"/>
<dbReference type="Gene3D" id="2.60.40.150">
    <property type="entry name" value="C2 domain"/>
    <property type="match status" value="1"/>
</dbReference>
<dbReference type="InterPro" id="IPR036869">
    <property type="entry name" value="J_dom_sf"/>
</dbReference>
<dbReference type="PROSITE" id="PS50076">
    <property type="entry name" value="DNAJ_2"/>
    <property type="match status" value="1"/>
</dbReference>
<feature type="region of interest" description="Disordered" evidence="9">
    <location>
        <begin position="435"/>
        <end position="558"/>
    </location>
</feature>
<dbReference type="GO" id="GO:0003723">
    <property type="term" value="F:RNA binding"/>
    <property type="evidence" value="ECO:0007669"/>
    <property type="project" value="TreeGrafter"/>
</dbReference>
<dbReference type="SUPFAM" id="SSF46565">
    <property type="entry name" value="Chaperone J-domain"/>
    <property type="match status" value="1"/>
</dbReference>
<protein>
    <submittedName>
        <fullName evidence="12">SEC63 homolog, protein translocation regulator</fullName>
    </submittedName>
</protein>
<reference evidence="12" key="2">
    <citation type="submission" date="2025-09" db="UniProtKB">
        <authorList>
            <consortium name="Ensembl"/>
        </authorList>
    </citation>
    <scope>IDENTIFICATION</scope>
</reference>
<dbReference type="GO" id="GO:0006620">
    <property type="term" value="P:post-translational protein targeting to endoplasmic reticulum membrane"/>
    <property type="evidence" value="ECO:0007669"/>
    <property type="project" value="TreeGrafter"/>
</dbReference>
<evidence type="ECO:0000256" key="6">
    <source>
        <dbReference type="ARBA" id="ARBA00022989"/>
    </source>
</evidence>
<evidence type="ECO:0000256" key="9">
    <source>
        <dbReference type="SAM" id="MobiDB-lite"/>
    </source>
</evidence>
<dbReference type="Gene3D" id="1.10.287.110">
    <property type="entry name" value="DnaJ domain"/>
    <property type="match status" value="1"/>
</dbReference>
<evidence type="ECO:0000256" key="10">
    <source>
        <dbReference type="SAM" id="Phobius"/>
    </source>
</evidence>
<feature type="transmembrane region" description="Helical" evidence="10">
    <location>
        <begin position="109"/>
        <end position="128"/>
    </location>
</feature>
<dbReference type="GO" id="GO:0031207">
    <property type="term" value="C:Sec62/Sec63 complex"/>
    <property type="evidence" value="ECO:0007669"/>
    <property type="project" value="TreeGrafter"/>
</dbReference>
<keyword evidence="5" id="KW-0653">Protein transport</keyword>
<keyword evidence="2" id="KW-0813">Transport</keyword>
<evidence type="ECO:0000259" key="11">
    <source>
        <dbReference type="PROSITE" id="PS50076"/>
    </source>
</evidence>
<dbReference type="PRINTS" id="PR00625">
    <property type="entry name" value="JDOMAIN"/>
</dbReference>
<dbReference type="InterPro" id="IPR004179">
    <property type="entry name" value="Sec63-dom"/>
</dbReference>
<dbReference type="PANTHER" id="PTHR24075:SF0">
    <property type="entry name" value="TRANSLOCATION PROTEIN SEC63 HOMOLOG"/>
    <property type="match status" value="1"/>
</dbReference>
<evidence type="ECO:0000256" key="3">
    <source>
        <dbReference type="ARBA" id="ARBA00022692"/>
    </source>
</evidence>
<reference evidence="12" key="1">
    <citation type="submission" date="2025-08" db="UniProtKB">
        <authorList>
            <consortium name="Ensembl"/>
        </authorList>
    </citation>
    <scope>IDENTIFICATION</scope>
</reference>
<keyword evidence="3 10" id="KW-0812">Transmembrane</keyword>
<keyword evidence="7 10" id="KW-0472">Membrane</keyword>
<keyword evidence="6 10" id="KW-1133">Transmembrane helix</keyword>
<dbReference type="Gene3D" id="1.10.150.20">
    <property type="entry name" value="5' to 3' exonuclease, C-terminal subdomain"/>
    <property type="match status" value="1"/>
</dbReference>
<evidence type="ECO:0000313" key="12">
    <source>
        <dbReference type="Ensembl" id="ENSCPIP00010000144.1"/>
    </source>
</evidence>
<feature type="region of interest" description="Disordered" evidence="9">
    <location>
        <begin position="624"/>
        <end position="665"/>
    </location>
</feature>
<dbReference type="SUPFAM" id="SSF81296">
    <property type="entry name" value="E set domains"/>
    <property type="match status" value="1"/>
</dbReference>
<dbReference type="GO" id="GO:0006614">
    <property type="term" value="P:SRP-dependent cotranslational protein targeting to membrane"/>
    <property type="evidence" value="ECO:0007669"/>
    <property type="project" value="TreeGrafter"/>
</dbReference>
<accession>A0A8C3KSA8</accession>
<feature type="domain" description="J" evidence="11">
    <location>
        <begin position="65"/>
        <end position="118"/>
    </location>
</feature>
<evidence type="ECO:0000256" key="2">
    <source>
        <dbReference type="ARBA" id="ARBA00022448"/>
    </source>
</evidence>
<feature type="compositionally biased region" description="Low complexity" evidence="9">
    <location>
        <begin position="486"/>
        <end position="500"/>
    </location>
</feature>
<keyword evidence="4" id="KW-0256">Endoplasmic reticulum</keyword>
<evidence type="ECO:0000313" key="13">
    <source>
        <dbReference type="Proteomes" id="UP000694543"/>
    </source>
</evidence>
<feature type="compositionally biased region" description="Basic and acidic residues" evidence="9">
    <location>
        <begin position="522"/>
        <end position="548"/>
    </location>
</feature>
<feature type="transmembrane region" description="Helical" evidence="10">
    <location>
        <begin position="38"/>
        <end position="55"/>
    </location>
</feature>
<dbReference type="AlphaFoldDB" id="A0A8C3KSA8"/>
<dbReference type="Gene3D" id="1.10.3380.10">
    <property type="entry name" value="Sec63 N-terminal domain-like domain"/>
    <property type="match status" value="1"/>
</dbReference>
<dbReference type="InterPro" id="IPR035892">
    <property type="entry name" value="C2_domain_sf"/>
</dbReference>
<evidence type="ECO:0000256" key="8">
    <source>
        <dbReference type="ARBA" id="ARBA00023186"/>
    </source>
</evidence>
<keyword evidence="13" id="KW-1185">Reference proteome</keyword>
<feature type="transmembrane region" description="Helical" evidence="10">
    <location>
        <begin position="135"/>
        <end position="157"/>
    </location>
</feature>
<dbReference type="Ensembl" id="ENSCPIT00010000174.1">
    <property type="protein sequence ID" value="ENSCPIP00010000144.1"/>
    <property type="gene ID" value="ENSCPIG00010000107.1"/>
</dbReference>
<dbReference type="Proteomes" id="UP000694543">
    <property type="component" value="Unplaced"/>
</dbReference>
<dbReference type="InterPro" id="IPR014756">
    <property type="entry name" value="Ig_E-set"/>
</dbReference>
<evidence type="ECO:0000256" key="7">
    <source>
        <dbReference type="ARBA" id="ARBA00023136"/>
    </source>
</evidence>
<dbReference type="CDD" id="cd06257">
    <property type="entry name" value="DnaJ"/>
    <property type="match status" value="1"/>
</dbReference>
<dbReference type="PANTHER" id="PTHR24075">
    <property type="entry name" value="SEC63 DOMAIN-CONTAINING"/>
    <property type="match status" value="1"/>
</dbReference>
<evidence type="ECO:0000256" key="1">
    <source>
        <dbReference type="ARBA" id="ARBA00004477"/>
    </source>
</evidence>
<keyword evidence="8" id="KW-0143">Chaperone</keyword>
<evidence type="ECO:0000256" key="5">
    <source>
        <dbReference type="ARBA" id="ARBA00022927"/>
    </source>
</evidence>
<dbReference type="Pfam" id="PF02889">
    <property type="entry name" value="Sec63"/>
    <property type="match status" value="1"/>
</dbReference>
<organism evidence="12 13">
    <name type="scientific">Chrysolophus pictus</name>
    <name type="common">Golden pheasant</name>
    <name type="synonym">Phasianus pictus</name>
    <dbReference type="NCBI Taxonomy" id="9089"/>
    <lineage>
        <taxon>Eukaryota</taxon>
        <taxon>Metazoa</taxon>
        <taxon>Chordata</taxon>
        <taxon>Craniata</taxon>
        <taxon>Vertebrata</taxon>
        <taxon>Euteleostomi</taxon>
        <taxon>Archelosauria</taxon>
        <taxon>Archosauria</taxon>
        <taxon>Dinosauria</taxon>
        <taxon>Saurischia</taxon>
        <taxon>Theropoda</taxon>
        <taxon>Coelurosauria</taxon>
        <taxon>Aves</taxon>
        <taxon>Neognathae</taxon>
        <taxon>Galloanserae</taxon>
        <taxon>Galliformes</taxon>
        <taxon>Phasianidae</taxon>
        <taxon>Phasianinae</taxon>
        <taxon>Chrysolophus</taxon>
    </lineage>
</organism>
<name>A0A8C3KSA8_CHRPC</name>